<dbReference type="GO" id="GO:0008270">
    <property type="term" value="F:zinc ion binding"/>
    <property type="evidence" value="ECO:0007669"/>
    <property type="project" value="UniProtKB-KW"/>
</dbReference>
<sequence>MISIKCKGKFLDYDTSIPPMGYKSYMRIRVLLDVSGPLKRKKKVQIGKSKTVYVHFKYEKLSLFCFICGKLGHGESYCPYRLKIEPSKIIFGWDLSLRVAVRCQNVAVNRWLCEADGSRCKAKKRKSNNQGMNCNEEKDIRSNSRKDIGNQQLNPNLIPLGSNNQFGIDESNKWRRWSKDDLFNDGLAIRPMDLVIEAENNPIAMLEGKKKDQGSWKALWR</sequence>
<organism evidence="3 4">
    <name type="scientific">Gossypium stocksii</name>
    <dbReference type="NCBI Taxonomy" id="47602"/>
    <lineage>
        <taxon>Eukaryota</taxon>
        <taxon>Viridiplantae</taxon>
        <taxon>Streptophyta</taxon>
        <taxon>Embryophyta</taxon>
        <taxon>Tracheophyta</taxon>
        <taxon>Spermatophyta</taxon>
        <taxon>Magnoliopsida</taxon>
        <taxon>eudicotyledons</taxon>
        <taxon>Gunneridae</taxon>
        <taxon>Pentapetalae</taxon>
        <taxon>rosids</taxon>
        <taxon>malvids</taxon>
        <taxon>Malvales</taxon>
        <taxon>Malvaceae</taxon>
        <taxon>Malvoideae</taxon>
        <taxon>Gossypium</taxon>
    </lineage>
</organism>
<evidence type="ECO:0000313" key="4">
    <source>
        <dbReference type="Proteomes" id="UP000828251"/>
    </source>
</evidence>
<dbReference type="PROSITE" id="PS50158">
    <property type="entry name" value="ZF_CCHC"/>
    <property type="match status" value="1"/>
</dbReference>
<dbReference type="AlphaFoldDB" id="A0A9D3VAD3"/>
<evidence type="ECO:0000256" key="1">
    <source>
        <dbReference type="PROSITE-ProRule" id="PRU00047"/>
    </source>
</evidence>
<dbReference type="InterPro" id="IPR025836">
    <property type="entry name" value="Zn_knuckle_CX2CX4HX4C"/>
</dbReference>
<dbReference type="InterPro" id="IPR040256">
    <property type="entry name" value="At4g02000-like"/>
</dbReference>
<dbReference type="InterPro" id="IPR036875">
    <property type="entry name" value="Znf_CCHC_sf"/>
</dbReference>
<protein>
    <recommendedName>
        <fullName evidence="2">CCHC-type domain-containing protein</fullName>
    </recommendedName>
</protein>
<keyword evidence="1" id="KW-0479">Metal-binding</keyword>
<dbReference type="PANTHER" id="PTHR31286:SF153">
    <property type="entry name" value="DUF4283 DOMAIN PROTEIN"/>
    <property type="match status" value="1"/>
</dbReference>
<dbReference type="OrthoDB" id="1000485at2759"/>
<comment type="caution">
    <text evidence="3">The sequence shown here is derived from an EMBL/GenBank/DDBJ whole genome shotgun (WGS) entry which is preliminary data.</text>
</comment>
<dbReference type="Proteomes" id="UP000828251">
    <property type="component" value="Unassembled WGS sequence"/>
</dbReference>
<dbReference type="SUPFAM" id="SSF57756">
    <property type="entry name" value="Retrovirus zinc finger-like domains"/>
    <property type="match status" value="1"/>
</dbReference>
<evidence type="ECO:0000259" key="2">
    <source>
        <dbReference type="PROSITE" id="PS50158"/>
    </source>
</evidence>
<dbReference type="InterPro" id="IPR001878">
    <property type="entry name" value="Znf_CCHC"/>
</dbReference>
<accession>A0A9D3VAD3</accession>
<dbReference type="EMBL" id="JAIQCV010000008">
    <property type="protein sequence ID" value="KAH1074513.1"/>
    <property type="molecule type" value="Genomic_DNA"/>
</dbReference>
<name>A0A9D3VAD3_9ROSI</name>
<proteinExistence type="predicted"/>
<feature type="domain" description="CCHC-type" evidence="2">
    <location>
        <begin position="65"/>
        <end position="79"/>
    </location>
</feature>
<reference evidence="3 4" key="1">
    <citation type="journal article" date="2021" name="Plant Biotechnol. J.">
        <title>Multi-omics assisted identification of the key and species-specific regulatory components of drought-tolerant mechanisms in Gossypium stocksii.</title>
        <authorList>
            <person name="Yu D."/>
            <person name="Ke L."/>
            <person name="Zhang D."/>
            <person name="Wu Y."/>
            <person name="Sun Y."/>
            <person name="Mei J."/>
            <person name="Sun J."/>
            <person name="Sun Y."/>
        </authorList>
    </citation>
    <scope>NUCLEOTIDE SEQUENCE [LARGE SCALE GENOMIC DNA]</scope>
    <source>
        <strain evidence="4">cv. E1</strain>
        <tissue evidence="3">Leaf</tissue>
    </source>
</reference>
<gene>
    <name evidence="3" type="ORF">J1N35_026841</name>
</gene>
<dbReference type="Pfam" id="PF14392">
    <property type="entry name" value="zf-CCHC_4"/>
    <property type="match status" value="1"/>
</dbReference>
<evidence type="ECO:0000313" key="3">
    <source>
        <dbReference type="EMBL" id="KAH1074513.1"/>
    </source>
</evidence>
<dbReference type="PANTHER" id="PTHR31286">
    <property type="entry name" value="GLYCINE-RICH CELL WALL STRUCTURAL PROTEIN 1.8-LIKE"/>
    <property type="match status" value="1"/>
</dbReference>
<keyword evidence="1" id="KW-0862">Zinc</keyword>
<keyword evidence="4" id="KW-1185">Reference proteome</keyword>
<keyword evidence="1" id="KW-0863">Zinc-finger</keyword>
<dbReference type="GO" id="GO:0003676">
    <property type="term" value="F:nucleic acid binding"/>
    <property type="evidence" value="ECO:0007669"/>
    <property type="project" value="InterPro"/>
</dbReference>